<reference evidence="6 7" key="1">
    <citation type="journal article" date="2014" name="Int. J. Syst. Evol. Microbiol.">
        <title>Complete genome sequence of Corynebacterium casei LMG S-19264T (=DSM 44701T), isolated from a smear-ripened cheese.</title>
        <authorList>
            <consortium name="US DOE Joint Genome Institute (JGI-PGF)"/>
            <person name="Walter F."/>
            <person name="Albersmeier A."/>
            <person name="Kalinowski J."/>
            <person name="Ruckert C."/>
        </authorList>
    </citation>
    <scope>NUCLEOTIDE SEQUENCE [LARGE SCALE GENOMIC DNA]</scope>
    <source>
        <strain evidence="6 7">CGMCC 1.12976</strain>
    </source>
</reference>
<feature type="domain" description="Gfo/Idh/MocA-like oxidoreductase N-terminal" evidence="4">
    <location>
        <begin position="23"/>
        <end position="139"/>
    </location>
</feature>
<name>A0A917B8L6_9MICO</name>
<keyword evidence="7" id="KW-1185">Reference proteome</keyword>
<dbReference type="Proteomes" id="UP000598775">
    <property type="component" value="Unassembled WGS sequence"/>
</dbReference>
<evidence type="ECO:0000313" key="7">
    <source>
        <dbReference type="Proteomes" id="UP000598775"/>
    </source>
</evidence>
<keyword evidence="3" id="KW-0520">NAD</keyword>
<feature type="domain" description="GFO/IDH/MocA-like oxidoreductase" evidence="5">
    <location>
        <begin position="156"/>
        <end position="265"/>
    </location>
</feature>
<dbReference type="GO" id="GO:0000166">
    <property type="term" value="F:nucleotide binding"/>
    <property type="evidence" value="ECO:0007669"/>
    <property type="project" value="InterPro"/>
</dbReference>
<evidence type="ECO:0000256" key="1">
    <source>
        <dbReference type="ARBA" id="ARBA00010928"/>
    </source>
</evidence>
<dbReference type="Pfam" id="PF01408">
    <property type="entry name" value="GFO_IDH_MocA"/>
    <property type="match status" value="1"/>
</dbReference>
<dbReference type="SUPFAM" id="SSF51735">
    <property type="entry name" value="NAD(P)-binding Rossmann-fold domains"/>
    <property type="match status" value="1"/>
</dbReference>
<dbReference type="RefSeq" id="WP_188678884.1">
    <property type="nucleotide sequence ID" value="NZ_BMGP01000004.1"/>
</dbReference>
<dbReference type="SUPFAM" id="SSF55347">
    <property type="entry name" value="Glyceraldehyde-3-phosphate dehydrogenase-like, C-terminal domain"/>
    <property type="match status" value="1"/>
</dbReference>
<dbReference type="GO" id="GO:0016491">
    <property type="term" value="F:oxidoreductase activity"/>
    <property type="evidence" value="ECO:0007669"/>
    <property type="project" value="UniProtKB-KW"/>
</dbReference>
<dbReference type="Pfam" id="PF22725">
    <property type="entry name" value="GFO_IDH_MocA_C3"/>
    <property type="match status" value="1"/>
</dbReference>
<dbReference type="InterPro" id="IPR055170">
    <property type="entry name" value="GFO_IDH_MocA-like_dom"/>
</dbReference>
<gene>
    <name evidence="6" type="ORF">GCM10011399_25630</name>
</gene>
<dbReference type="Gene3D" id="3.40.50.720">
    <property type="entry name" value="NAD(P)-binding Rossmann-like Domain"/>
    <property type="match status" value="1"/>
</dbReference>
<dbReference type="InterPro" id="IPR000683">
    <property type="entry name" value="Gfo/Idh/MocA-like_OxRdtase_N"/>
</dbReference>
<dbReference type="InterPro" id="IPR050984">
    <property type="entry name" value="Gfo/Idh/MocA_domain"/>
</dbReference>
<comment type="similarity">
    <text evidence="1">Belongs to the Gfo/Idh/MocA family.</text>
</comment>
<evidence type="ECO:0000313" key="6">
    <source>
        <dbReference type="EMBL" id="GGF31330.1"/>
    </source>
</evidence>
<dbReference type="PANTHER" id="PTHR22604">
    <property type="entry name" value="OXIDOREDUCTASES"/>
    <property type="match status" value="1"/>
</dbReference>
<keyword evidence="2" id="KW-0560">Oxidoreductase</keyword>
<evidence type="ECO:0000256" key="3">
    <source>
        <dbReference type="ARBA" id="ARBA00023027"/>
    </source>
</evidence>
<sequence length="354" mass="37984">MTAHATHRLPASRVENPRDAPALRWGIMGLGSISEQFTTSLRTQTRQQIVAAGSRTASKSADFARRHGIPRAHGSYEELVADPDVDIVYIGTPTSLHHDCAMLAMRAGKHVLVEKSFAANPLEAHAMVAESEARGLFIMEAMWPRFLPFMQSALLAVEAGLIGDPLTLTADLADYNEYDPSNYMFSPELGGGVARDRGIYLASLSSLLIGPASTVSVTGLQDRTGVDAHLNITLGNGRGGYSQLLASMYVNAPSNARLSGTRGSLSFDPPWYLSPRLTLLDSRGTVLDSLDSFLRRDVDAFCYEAAEAARVITAGGISSPLMPARESAAISETLERILSSARASWSSATPAHHD</sequence>
<comment type="caution">
    <text evidence="6">The sequence shown here is derived from an EMBL/GenBank/DDBJ whole genome shotgun (WGS) entry which is preliminary data.</text>
</comment>
<dbReference type="InterPro" id="IPR036291">
    <property type="entry name" value="NAD(P)-bd_dom_sf"/>
</dbReference>
<protein>
    <submittedName>
        <fullName evidence="6">Oxidoreductase</fullName>
    </submittedName>
</protein>
<accession>A0A917B8L6</accession>
<dbReference type="Gene3D" id="3.30.360.10">
    <property type="entry name" value="Dihydrodipicolinate Reductase, domain 2"/>
    <property type="match status" value="1"/>
</dbReference>
<proteinExistence type="inferred from homology"/>
<dbReference type="EMBL" id="BMGP01000004">
    <property type="protein sequence ID" value="GGF31330.1"/>
    <property type="molecule type" value="Genomic_DNA"/>
</dbReference>
<organism evidence="6 7">
    <name type="scientific">Subtercola lobariae</name>
    <dbReference type="NCBI Taxonomy" id="1588641"/>
    <lineage>
        <taxon>Bacteria</taxon>
        <taxon>Bacillati</taxon>
        <taxon>Actinomycetota</taxon>
        <taxon>Actinomycetes</taxon>
        <taxon>Micrococcales</taxon>
        <taxon>Microbacteriaceae</taxon>
        <taxon>Subtercola</taxon>
    </lineage>
</organism>
<dbReference type="AlphaFoldDB" id="A0A917B8L6"/>
<evidence type="ECO:0000256" key="2">
    <source>
        <dbReference type="ARBA" id="ARBA00023002"/>
    </source>
</evidence>
<evidence type="ECO:0000259" key="4">
    <source>
        <dbReference type="Pfam" id="PF01408"/>
    </source>
</evidence>
<evidence type="ECO:0000259" key="5">
    <source>
        <dbReference type="Pfam" id="PF22725"/>
    </source>
</evidence>
<dbReference type="PANTHER" id="PTHR22604:SF105">
    <property type="entry name" value="TRANS-1,2-DIHYDROBENZENE-1,2-DIOL DEHYDROGENASE"/>
    <property type="match status" value="1"/>
</dbReference>